<evidence type="ECO:0000313" key="1">
    <source>
        <dbReference type="EMBL" id="KAG5667820.1"/>
    </source>
</evidence>
<sequence length="357" mass="42654">MDVDVFLTNYIYVDPEIFGFWLDGLTTSEAVIQQRKKISPNIPLDLIASDVLDHYRTYAHLERYLDSPQKLENSTLNFQLEKSSKMLIIERYYSLDDVVCRELLGKKLSSKYRKDLDEISEKTSIKLKSCRRQFDNIKRIQKVIDDQPAGSLLKIIQREFLLSEDLAKKYCAIVFIANQRFELSKKKLQYLSFNDFFECSQSIMGYWTYVYQHSQEIEEEFDKEFLLDLRELRCLFDKEREIKHLVLIRLKDTLLERSYVELETNFRHYYRSIITIAISIHRSRELRNFFLDLTEKLIEPWKISGWTVDQVKQFLPALTKCVLDLNSYGNLSGVEIRCLWDRYMNVLNVCLLRMYHN</sequence>
<dbReference type="InterPro" id="IPR008614">
    <property type="entry name" value="FIBP"/>
</dbReference>
<evidence type="ECO:0008006" key="3">
    <source>
        <dbReference type="Google" id="ProtNLM"/>
    </source>
</evidence>
<dbReference type="GO" id="GO:0005634">
    <property type="term" value="C:nucleus"/>
    <property type="evidence" value="ECO:0007669"/>
    <property type="project" value="TreeGrafter"/>
</dbReference>
<keyword evidence="2" id="KW-1185">Reference proteome</keyword>
<dbReference type="PANTHER" id="PTHR13223:SF2">
    <property type="entry name" value="ACIDIC FIBROBLAST GROWTH FACTOR INTRACELLULAR-BINDING PROTEIN"/>
    <property type="match status" value="1"/>
</dbReference>
<proteinExistence type="predicted"/>
<evidence type="ECO:0000313" key="2">
    <source>
        <dbReference type="Proteomes" id="UP001107558"/>
    </source>
</evidence>
<protein>
    <recommendedName>
        <fullName evidence="3">Acidic fibroblast growth factor intracellular-binding protein</fullName>
    </recommendedName>
</protein>
<dbReference type="EMBL" id="JADBJN010000004">
    <property type="protein sequence ID" value="KAG5667820.1"/>
    <property type="molecule type" value="Genomic_DNA"/>
</dbReference>
<dbReference type="AlphaFoldDB" id="A0A9J6BD93"/>
<dbReference type="OrthoDB" id="16955at2759"/>
<comment type="caution">
    <text evidence="1">The sequence shown here is derived from an EMBL/GenBank/DDBJ whole genome shotgun (WGS) entry which is preliminary data.</text>
</comment>
<dbReference type="PANTHER" id="PTHR13223">
    <property type="entry name" value="ACIDIC FIBROBLAST GROWTH FACTOR INTRACELLULAR BINDING PROTEIN"/>
    <property type="match status" value="1"/>
</dbReference>
<dbReference type="Pfam" id="PF05427">
    <property type="entry name" value="FIBP"/>
    <property type="match status" value="1"/>
</dbReference>
<accession>A0A9J6BD93</accession>
<gene>
    <name evidence="1" type="ORF">PVAND_015789</name>
</gene>
<dbReference type="Proteomes" id="UP001107558">
    <property type="component" value="Chromosome 4"/>
</dbReference>
<reference evidence="1" key="1">
    <citation type="submission" date="2021-03" db="EMBL/GenBank/DDBJ databases">
        <title>Chromosome level genome of the anhydrobiotic midge Polypedilum vanderplanki.</title>
        <authorList>
            <person name="Yoshida Y."/>
            <person name="Kikawada T."/>
            <person name="Gusev O."/>
        </authorList>
    </citation>
    <scope>NUCLEOTIDE SEQUENCE</scope>
    <source>
        <strain evidence="1">NIAS01</strain>
        <tissue evidence="1">Whole body or cell culture</tissue>
    </source>
</reference>
<name>A0A9J6BD93_POLVA</name>
<organism evidence="1 2">
    <name type="scientific">Polypedilum vanderplanki</name>
    <name type="common">Sleeping chironomid midge</name>
    <dbReference type="NCBI Taxonomy" id="319348"/>
    <lineage>
        <taxon>Eukaryota</taxon>
        <taxon>Metazoa</taxon>
        <taxon>Ecdysozoa</taxon>
        <taxon>Arthropoda</taxon>
        <taxon>Hexapoda</taxon>
        <taxon>Insecta</taxon>
        <taxon>Pterygota</taxon>
        <taxon>Neoptera</taxon>
        <taxon>Endopterygota</taxon>
        <taxon>Diptera</taxon>
        <taxon>Nematocera</taxon>
        <taxon>Chironomoidea</taxon>
        <taxon>Chironomidae</taxon>
        <taxon>Chironominae</taxon>
        <taxon>Polypedilum</taxon>
        <taxon>Polypedilum</taxon>
    </lineage>
</organism>